<evidence type="ECO:0000259" key="3">
    <source>
        <dbReference type="Pfam" id="PF01648"/>
    </source>
</evidence>
<feature type="domain" description="4'-phosphopantetheinyl transferase N-terminal" evidence="4">
    <location>
        <begin position="20"/>
        <end position="92"/>
    </location>
</feature>
<protein>
    <submittedName>
        <fullName evidence="5">4'-phosphopantetheinyl transferase superfamily protein</fullName>
    </submittedName>
</protein>
<keyword evidence="2 5" id="KW-0808">Transferase</keyword>
<organism evidence="5 6">
    <name type="scientific">Yoonia phaeophyticola</name>
    <dbReference type="NCBI Taxonomy" id="3137369"/>
    <lineage>
        <taxon>Bacteria</taxon>
        <taxon>Pseudomonadati</taxon>
        <taxon>Pseudomonadota</taxon>
        <taxon>Alphaproteobacteria</taxon>
        <taxon>Rhodobacterales</taxon>
        <taxon>Paracoccaceae</taxon>
        <taxon>Yoonia</taxon>
    </lineage>
</organism>
<evidence type="ECO:0000313" key="6">
    <source>
        <dbReference type="Proteomes" id="UP001440612"/>
    </source>
</evidence>
<gene>
    <name evidence="5" type="ORF">AABB29_00985</name>
</gene>
<keyword evidence="6" id="KW-1185">Reference proteome</keyword>
<name>A0ABZ2V563_9RHOB</name>
<evidence type="ECO:0000259" key="4">
    <source>
        <dbReference type="Pfam" id="PF22624"/>
    </source>
</evidence>
<dbReference type="EMBL" id="CP150951">
    <property type="protein sequence ID" value="WZC49269.1"/>
    <property type="molecule type" value="Genomic_DNA"/>
</dbReference>
<dbReference type="SUPFAM" id="SSF56214">
    <property type="entry name" value="4'-phosphopantetheinyl transferase"/>
    <property type="match status" value="2"/>
</dbReference>
<reference evidence="6" key="1">
    <citation type="submission" date="2024-04" db="EMBL/GenBank/DDBJ databases">
        <title>Phylogenomic analyses of a clade within the roseobacter group suggest taxonomic reassignments of species of the genera Aestuariivita, Citreicella, Loktanella, Nautella, Pelagibaca, Ruegeria, Thalassobius, Thiobacimonas and Tropicibacter, and the proposal o.</title>
        <authorList>
            <person name="Jeon C.O."/>
        </authorList>
    </citation>
    <scope>NUCLEOTIDE SEQUENCE [LARGE SCALE GENOMIC DNA]</scope>
    <source>
        <strain evidence="6">BS5-3</strain>
    </source>
</reference>
<dbReference type="Gene3D" id="3.90.470.20">
    <property type="entry name" value="4'-phosphopantetheinyl transferase domain"/>
    <property type="match status" value="2"/>
</dbReference>
<dbReference type="RefSeq" id="WP_341367379.1">
    <property type="nucleotide sequence ID" value="NZ_CP150951.2"/>
</dbReference>
<dbReference type="Proteomes" id="UP001440612">
    <property type="component" value="Chromosome"/>
</dbReference>
<evidence type="ECO:0000256" key="1">
    <source>
        <dbReference type="ARBA" id="ARBA00010990"/>
    </source>
</evidence>
<dbReference type="InterPro" id="IPR050559">
    <property type="entry name" value="P-Pant_transferase_sf"/>
</dbReference>
<proteinExistence type="inferred from homology"/>
<sequence>MGLPIDLWSFPLDKPDAGSLSADEQARANRFVFARDRDRYVAGRARLRAILSQYLDQPAADIRFGYGSHGRPGVDGIAFNLSHTGDQALLAVAQDVVLGVDIEAIAPIEMAVAKAHFAPEELRALLALPEPGQVPAFYRCWTRKEAYLKAMGTGLATDLSSFTVTLGPNEDPKLLTCAPGDAAAWQLFDVAPAPGIAGALAVRAGAQQVTLNWRSDVPAAHRFSNRA</sequence>
<dbReference type="Pfam" id="PF22624">
    <property type="entry name" value="AASDHPPT_N"/>
    <property type="match status" value="1"/>
</dbReference>
<dbReference type="GO" id="GO:0016740">
    <property type="term" value="F:transferase activity"/>
    <property type="evidence" value="ECO:0007669"/>
    <property type="project" value="UniProtKB-KW"/>
</dbReference>
<dbReference type="InterPro" id="IPR008278">
    <property type="entry name" value="4-PPantetheinyl_Trfase_dom"/>
</dbReference>
<feature type="domain" description="4'-phosphopantetheinyl transferase" evidence="3">
    <location>
        <begin position="98"/>
        <end position="189"/>
    </location>
</feature>
<dbReference type="InterPro" id="IPR055066">
    <property type="entry name" value="AASDHPPT_N"/>
</dbReference>
<evidence type="ECO:0000313" key="5">
    <source>
        <dbReference type="EMBL" id="WZC49269.1"/>
    </source>
</evidence>
<dbReference type="PANTHER" id="PTHR12215:SF10">
    <property type="entry name" value="L-AMINOADIPATE-SEMIALDEHYDE DEHYDROGENASE-PHOSPHOPANTETHEINYL TRANSFERASE"/>
    <property type="match status" value="1"/>
</dbReference>
<accession>A0ABZ2V563</accession>
<comment type="similarity">
    <text evidence="1">Belongs to the P-Pant transferase superfamily. Gsp/Sfp/HetI/AcpT family.</text>
</comment>
<dbReference type="InterPro" id="IPR037143">
    <property type="entry name" value="4-PPantetheinyl_Trfase_dom_sf"/>
</dbReference>
<evidence type="ECO:0000256" key="2">
    <source>
        <dbReference type="ARBA" id="ARBA00022679"/>
    </source>
</evidence>
<dbReference type="PANTHER" id="PTHR12215">
    <property type="entry name" value="PHOSPHOPANTETHEINE TRANSFERASE"/>
    <property type="match status" value="1"/>
</dbReference>
<dbReference type="Pfam" id="PF01648">
    <property type="entry name" value="ACPS"/>
    <property type="match status" value="1"/>
</dbReference>